<dbReference type="GeneID" id="303298149"/>
<evidence type="ECO:0000256" key="2">
    <source>
        <dbReference type="ARBA" id="ARBA00006523"/>
    </source>
</evidence>
<keyword evidence="12" id="KW-1185">Reference proteome</keyword>
<dbReference type="PANTHER" id="PTHR23535">
    <property type="entry name" value="SUGAR EFFLUX TRANSPORTER A-RELATED"/>
    <property type="match status" value="1"/>
</dbReference>
<dbReference type="InterPro" id="IPR036259">
    <property type="entry name" value="MFS_trans_sf"/>
</dbReference>
<keyword evidence="6 9" id="KW-0812">Transmembrane</keyword>
<dbReference type="RefSeq" id="WP_241963906.1">
    <property type="nucleotide sequence ID" value="NZ_BAAAIR010000044.1"/>
</dbReference>
<evidence type="ECO:0000256" key="3">
    <source>
        <dbReference type="ARBA" id="ARBA00022448"/>
    </source>
</evidence>
<comment type="caution">
    <text evidence="11">The sequence shown here is derived from an EMBL/GenBank/DDBJ whole genome shotgun (WGS) entry which is preliminary data.</text>
</comment>
<dbReference type="Pfam" id="PF07690">
    <property type="entry name" value="MFS_1"/>
    <property type="match status" value="1"/>
</dbReference>
<evidence type="ECO:0000256" key="8">
    <source>
        <dbReference type="ARBA" id="ARBA00023136"/>
    </source>
</evidence>
<comment type="subcellular location">
    <subcellularLocation>
        <location evidence="1">Cell membrane</location>
        <topology evidence="1">Multi-pass membrane protein</topology>
    </subcellularLocation>
</comment>
<feature type="transmembrane region" description="Helical" evidence="9">
    <location>
        <begin position="84"/>
        <end position="103"/>
    </location>
</feature>
<feature type="transmembrane region" description="Helical" evidence="9">
    <location>
        <begin position="348"/>
        <end position="364"/>
    </location>
</feature>
<dbReference type="SUPFAM" id="SSF103473">
    <property type="entry name" value="MFS general substrate transporter"/>
    <property type="match status" value="1"/>
</dbReference>
<name>A0ABW0FER6_9MICO</name>
<organism evidence="11 12">
    <name type="scientific">Brachybacterium tyrofermentans</name>
    <dbReference type="NCBI Taxonomy" id="47848"/>
    <lineage>
        <taxon>Bacteria</taxon>
        <taxon>Bacillati</taxon>
        <taxon>Actinomycetota</taxon>
        <taxon>Actinomycetes</taxon>
        <taxon>Micrococcales</taxon>
        <taxon>Dermabacteraceae</taxon>
        <taxon>Brachybacterium</taxon>
    </lineage>
</organism>
<evidence type="ECO:0000313" key="12">
    <source>
        <dbReference type="Proteomes" id="UP001595937"/>
    </source>
</evidence>
<feature type="transmembrane region" description="Helical" evidence="9">
    <location>
        <begin position="249"/>
        <end position="270"/>
    </location>
</feature>
<feature type="transmembrane region" description="Helical" evidence="9">
    <location>
        <begin position="277"/>
        <end position="298"/>
    </location>
</feature>
<feature type="transmembrane region" description="Helical" evidence="9">
    <location>
        <begin position="168"/>
        <end position="188"/>
    </location>
</feature>
<protein>
    <submittedName>
        <fullName evidence="11">MFS transporter</fullName>
    </submittedName>
</protein>
<evidence type="ECO:0000313" key="11">
    <source>
        <dbReference type="EMBL" id="MFC5297498.1"/>
    </source>
</evidence>
<evidence type="ECO:0000256" key="6">
    <source>
        <dbReference type="ARBA" id="ARBA00022692"/>
    </source>
</evidence>
<evidence type="ECO:0000256" key="9">
    <source>
        <dbReference type="SAM" id="Phobius"/>
    </source>
</evidence>
<keyword evidence="8 9" id="KW-0472">Membrane</keyword>
<feature type="transmembrane region" description="Helical" evidence="9">
    <location>
        <begin position="22"/>
        <end position="45"/>
    </location>
</feature>
<dbReference type="EMBL" id="JBHSLN010000021">
    <property type="protein sequence ID" value="MFC5297498.1"/>
    <property type="molecule type" value="Genomic_DNA"/>
</dbReference>
<reference evidence="12" key="1">
    <citation type="journal article" date="2019" name="Int. J. Syst. Evol. Microbiol.">
        <title>The Global Catalogue of Microorganisms (GCM) 10K type strain sequencing project: providing services to taxonomists for standard genome sequencing and annotation.</title>
        <authorList>
            <consortium name="The Broad Institute Genomics Platform"/>
            <consortium name="The Broad Institute Genome Sequencing Center for Infectious Disease"/>
            <person name="Wu L."/>
            <person name="Ma J."/>
        </authorList>
    </citation>
    <scope>NUCLEOTIDE SEQUENCE [LARGE SCALE GENOMIC DNA]</scope>
    <source>
        <strain evidence="12">CGMCC 1.16455</strain>
    </source>
</reference>
<keyword evidence="7 9" id="KW-1133">Transmembrane helix</keyword>
<accession>A0ABW0FER6</accession>
<dbReference type="PANTHER" id="PTHR23535:SF2">
    <property type="entry name" value="SUGAR EFFLUX TRANSPORTER A-RELATED"/>
    <property type="match status" value="1"/>
</dbReference>
<gene>
    <name evidence="11" type="ORF">ACFPK8_08240</name>
</gene>
<dbReference type="InterPro" id="IPR020846">
    <property type="entry name" value="MFS_dom"/>
</dbReference>
<dbReference type="InterPro" id="IPR011701">
    <property type="entry name" value="MFS"/>
</dbReference>
<keyword evidence="5" id="KW-0762">Sugar transport</keyword>
<evidence type="ECO:0000256" key="4">
    <source>
        <dbReference type="ARBA" id="ARBA00022475"/>
    </source>
</evidence>
<feature type="transmembrane region" description="Helical" evidence="9">
    <location>
        <begin position="143"/>
        <end position="162"/>
    </location>
</feature>
<feature type="transmembrane region" description="Helical" evidence="9">
    <location>
        <begin position="209"/>
        <end position="229"/>
    </location>
</feature>
<feature type="transmembrane region" description="Helical" evidence="9">
    <location>
        <begin position="51"/>
        <end position="72"/>
    </location>
</feature>
<evidence type="ECO:0000256" key="7">
    <source>
        <dbReference type="ARBA" id="ARBA00022989"/>
    </source>
</evidence>
<feature type="transmembrane region" description="Helical" evidence="9">
    <location>
        <begin position="370"/>
        <end position="389"/>
    </location>
</feature>
<evidence type="ECO:0000256" key="5">
    <source>
        <dbReference type="ARBA" id="ARBA00022597"/>
    </source>
</evidence>
<comment type="similarity">
    <text evidence="2">Belongs to the major facilitator superfamily. Set transporter family.</text>
</comment>
<proteinExistence type="inferred from homology"/>
<dbReference type="Proteomes" id="UP001595937">
    <property type="component" value="Unassembled WGS sequence"/>
</dbReference>
<feature type="domain" description="Major facilitator superfamily (MFS) profile" evidence="10">
    <location>
        <begin position="14"/>
        <end position="393"/>
    </location>
</feature>
<keyword evidence="4" id="KW-1003">Cell membrane</keyword>
<dbReference type="Gene3D" id="1.20.1250.20">
    <property type="entry name" value="MFS general substrate transporter like domains"/>
    <property type="match status" value="1"/>
</dbReference>
<dbReference type="PROSITE" id="PS50850">
    <property type="entry name" value="MFS"/>
    <property type="match status" value="1"/>
</dbReference>
<sequence length="405" mass="41934">MTTTPPDPRTFPLNRFLVPTSALMWGLQIAFLSPSLALILSTLYGATTAEIGWVLAIYNVSGFIASLVVPAWADRHLDYLRPMLLSGALTLLLVLVLAVVTTLPLVTIVLVVVGGPAGVGISMLFAHLRHAGARPSQIVDTRAIVSVAWVAGPPMATLIIGWFGPRAILLAIGLVALANIATTMLMIRGHRAALSADDPSTPAPADEELPLGKIGVVLVTAAFVLLQATNATSMSFLAVYVPQTVGIDVVWAGVALGVAAGLEVPALMIVGRLTERYSSLGLIVTSCLAGIVYYLGVAAVTGPFLLIALQVLNAWCFAGIGGVGLTLFQQMIPRPGLSTGLYMNTRRVGAVLSGPLIVLGGATVLGQRATFFACALLTLVGLLIIGAAGRHSTSRAPAESAAPAR</sequence>
<keyword evidence="3" id="KW-0813">Transport</keyword>
<feature type="transmembrane region" description="Helical" evidence="9">
    <location>
        <begin position="304"/>
        <end position="328"/>
    </location>
</feature>
<evidence type="ECO:0000259" key="10">
    <source>
        <dbReference type="PROSITE" id="PS50850"/>
    </source>
</evidence>
<evidence type="ECO:0000256" key="1">
    <source>
        <dbReference type="ARBA" id="ARBA00004651"/>
    </source>
</evidence>